<evidence type="ECO:0000313" key="5">
    <source>
        <dbReference type="Proteomes" id="UP000592216"/>
    </source>
</evidence>
<dbReference type="SUPFAM" id="SSF53613">
    <property type="entry name" value="Ribokinase-like"/>
    <property type="match status" value="1"/>
</dbReference>
<dbReference type="GO" id="GO:0009228">
    <property type="term" value="P:thiamine biosynthetic process"/>
    <property type="evidence" value="ECO:0007669"/>
    <property type="project" value="InterPro"/>
</dbReference>
<dbReference type="GO" id="GO:0008972">
    <property type="term" value="F:phosphomethylpyrimidine kinase activity"/>
    <property type="evidence" value="ECO:0007669"/>
    <property type="project" value="InterPro"/>
</dbReference>
<evidence type="ECO:0000256" key="2">
    <source>
        <dbReference type="ARBA" id="ARBA00012135"/>
    </source>
</evidence>
<dbReference type="Gene3D" id="3.40.1190.20">
    <property type="match status" value="1"/>
</dbReference>
<comment type="pathway">
    <text evidence="1">Cofactor biosynthesis; thiamine diphosphate biosynthesis.</text>
</comment>
<keyword evidence="4" id="KW-0808">Transferase</keyword>
<dbReference type="GO" id="GO:0005829">
    <property type="term" value="C:cytosol"/>
    <property type="evidence" value="ECO:0007669"/>
    <property type="project" value="TreeGrafter"/>
</dbReference>
<reference evidence="4 5" key="1">
    <citation type="submission" date="2020-04" db="EMBL/GenBank/DDBJ databases">
        <title>Donghicola sp., a member of the Rhodobacteraceae family isolated from mangrove forest in Thailand.</title>
        <authorList>
            <person name="Charoenyingcharoen P."/>
            <person name="Yukphan P."/>
        </authorList>
    </citation>
    <scope>NUCLEOTIDE SEQUENCE [LARGE SCALE GENOMIC DNA]</scope>
    <source>
        <strain evidence="4 5">B5-SW-15</strain>
    </source>
</reference>
<dbReference type="Pfam" id="PF08543">
    <property type="entry name" value="Phos_pyr_kin"/>
    <property type="match status" value="1"/>
</dbReference>
<dbReference type="InterPro" id="IPR029056">
    <property type="entry name" value="Ribokinase-like"/>
</dbReference>
<dbReference type="InterPro" id="IPR013749">
    <property type="entry name" value="PM/HMP-P_kinase-1"/>
</dbReference>
<evidence type="ECO:0000313" key="4">
    <source>
        <dbReference type="EMBL" id="NVO24081.1"/>
    </source>
</evidence>
<dbReference type="RefSeq" id="WP_177157896.1">
    <property type="nucleotide sequence ID" value="NZ_JABCJE010000005.1"/>
</dbReference>
<comment type="caution">
    <text evidence="4">The sequence shown here is derived from an EMBL/GenBank/DDBJ whole genome shotgun (WGS) entry which is preliminary data.</text>
</comment>
<dbReference type="UniPathway" id="UPA00060">
    <property type="reaction ID" value="UER00138"/>
</dbReference>
<sequence length="237" mass="23810">MARVLLIGGLDSSCGAGLVRDAATVLAEGHLPIVCATAVTAQGGQGVTAIHPVPAEVIAAQITEADAVKIGMLCDETTVRAVAEALSNFHMPIVLDPVIAASSGGRLLSDDGIRAMLDLLLPKVTLITPNLPELHILAGFCGTTTGGTSDLARTLLQRGAANVLVKGGHDTGPEATDILYGSATPIHLTGPRHSGNPRGTGCTMASAIACALAEGAALPDACARGKQAVSRLFAAAD</sequence>
<dbReference type="PANTHER" id="PTHR20858:SF17">
    <property type="entry name" value="HYDROXYMETHYLPYRIMIDINE_PHOSPHOMETHYLPYRIMIDINE KINASE THI20-RELATED"/>
    <property type="match status" value="1"/>
</dbReference>
<keyword evidence="4" id="KW-0418">Kinase</keyword>
<feature type="domain" description="Pyridoxamine kinase/Phosphomethylpyrimidine kinase" evidence="3">
    <location>
        <begin position="11"/>
        <end position="232"/>
    </location>
</feature>
<dbReference type="PANTHER" id="PTHR20858">
    <property type="entry name" value="PHOSPHOMETHYLPYRIMIDINE KINASE"/>
    <property type="match status" value="1"/>
</dbReference>
<proteinExistence type="predicted"/>
<dbReference type="EC" id="2.7.1.49" evidence="2"/>
<organism evidence="4 5">
    <name type="scientific">Donghicola mangrovi</name>
    <dbReference type="NCBI Taxonomy" id="2729614"/>
    <lineage>
        <taxon>Bacteria</taxon>
        <taxon>Pseudomonadati</taxon>
        <taxon>Pseudomonadota</taxon>
        <taxon>Alphaproteobacteria</taxon>
        <taxon>Rhodobacterales</taxon>
        <taxon>Roseobacteraceae</taxon>
        <taxon>Donghicola</taxon>
    </lineage>
</organism>
<evidence type="ECO:0000256" key="1">
    <source>
        <dbReference type="ARBA" id="ARBA00004948"/>
    </source>
</evidence>
<dbReference type="InterPro" id="IPR004399">
    <property type="entry name" value="HMP/HMP-P_kinase_dom"/>
</dbReference>
<name>A0A850QDY3_9RHOB</name>
<protein>
    <recommendedName>
        <fullName evidence="2">hydroxymethylpyrimidine kinase</fullName>
        <ecNumber evidence="2">2.7.1.49</ecNumber>
    </recommendedName>
</protein>
<evidence type="ECO:0000259" key="3">
    <source>
        <dbReference type="Pfam" id="PF08543"/>
    </source>
</evidence>
<dbReference type="GO" id="GO:0008902">
    <property type="term" value="F:hydroxymethylpyrimidine kinase activity"/>
    <property type="evidence" value="ECO:0007669"/>
    <property type="project" value="UniProtKB-EC"/>
</dbReference>
<dbReference type="Proteomes" id="UP000592216">
    <property type="component" value="Unassembled WGS sequence"/>
</dbReference>
<dbReference type="CDD" id="cd01169">
    <property type="entry name" value="HMPP_kinase"/>
    <property type="match status" value="1"/>
</dbReference>
<dbReference type="EMBL" id="JABCJE010000005">
    <property type="protein sequence ID" value="NVO24081.1"/>
    <property type="molecule type" value="Genomic_DNA"/>
</dbReference>
<dbReference type="AlphaFoldDB" id="A0A850QDY3"/>
<dbReference type="GO" id="GO:0009229">
    <property type="term" value="P:thiamine diphosphate biosynthetic process"/>
    <property type="evidence" value="ECO:0007669"/>
    <property type="project" value="UniProtKB-UniPathway"/>
</dbReference>
<gene>
    <name evidence="4" type="ORF">HJ536_12005</name>
</gene>
<accession>A0A850QDY3</accession>